<evidence type="ECO:0000256" key="1">
    <source>
        <dbReference type="SAM" id="MobiDB-lite"/>
    </source>
</evidence>
<sequence>MLVDKIVSGMEDEDCGNPQADMEHQHSHPSSFVHEEDRPLNVVLQQHP</sequence>
<protein>
    <submittedName>
        <fullName evidence="2">Uncharacterized protein</fullName>
    </submittedName>
</protein>
<dbReference type="EMBL" id="LXQA011197360">
    <property type="protein sequence ID" value="MCI88604.1"/>
    <property type="molecule type" value="Genomic_DNA"/>
</dbReference>
<reference evidence="2 3" key="1">
    <citation type="journal article" date="2018" name="Front. Plant Sci.">
        <title>Red Clover (Trifolium pratense) and Zigzag Clover (T. medium) - A Picture of Genomic Similarities and Differences.</title>
        <authorList>
            <person name="Dluhosova J."/>
            <person name="Istvanek J."/>
            <person name="Nedelnik J."/>
            <person name="Repkova J."/>
        </authorList>
    </citation>
    <scope>NUCLEOTIDE SEQUENCE [LARGE SCALE GENOMIC DNA]</scope>
    <source>
        <strain evidence="3">cv. 10/8</strain>
        <tissue evidence="2">Leaf</tissue>
    </source>
</reference>
<evidence type="ECO:0000313" key="3">
    <source>
        <dbReference type="Proteomes" id="UP000265520"/>
    </source>
</evidence>
<comment type="caution">
    <text evidence="2">The sequence shown here is derived from an EMBL/GenBank/DDBJ whole genome shotgun (WGS) entry which is preliminary data.</text>
</comment>
<dbReference type="Proteomes" id="UP000265520">
    <property type="component" value="Unassembled WGS sequence"/>
</dbReference>
<proteinExistence type="predicted"/>
<keyword evidence="3" id="KW-1185">Reference proteome</keyword>
<evidence type="ECO:0000313" key="2">
    <source>
        <dbReference type="EMBL" id="MCI88604.1"/>
    </source>
</evidence>
<name>A0A392VJN7_9FABA</name>
<feature type="region of interest" description="Disordered" evidence="1">
    <location>
        <begin position="1"/>
        <end position="48"/>
    </location>
</feature>
<organism evidence="2 3">
    <name type="scientific">Trifolium medium</name>
    <dbReference type="NCBI Taxonomy" id="97028"/>
    <lineage>
        <taxon>Eukaryota</taxon>
        <taxon>Viridiplantae</taxon>
        <taxon>Streptophyta</taxon>
        <taxon>Embryophyta</taxon>
        <taxon>Tracheophyta</taxon>
        <taxon>Spermatophyta</taxon>
        <taxon>Magnoliopsida</taxon>
        <taxon>eudicotyledons</taxon>
        <taxon>Gunneridae</taxon>
        <taxon>Pentapetalae</taxon>
        <taxon>rosids</taxon>
        <taxon>fabids</taxon>
        <taxon>Fabales</taxon>
        <taxon>Fabaceae</taxon>
        <taxon>Papilionoideae</taxon>
        <taxon>50 kb inversion clade</taxon>
        <taxon>NPAAA clade</taxon>
        <taxon>Hologalegina</taxon>
        <taxon>IRL clade</taxon>
        <taxon>Trifolieae</taxon>
        <taxon>Trifolium</taxon>
    </lineage>
</organism>
<accession>A0A392VJN7</accession>
<feature type="non-terminal residue" evidence="2">
    <location>
        <position position="48"/>
    </location>
</feature>
<dbReference type="AlphaFoldDB" id="A0A392VJN7"/>